<evidence type="ECO:0000313" key="1">
    <source>
        <dbReference type="EMBL" id="KAJ7413981.1"/>
    </source>
</evidence>
<proteinExistence type="predicted"/>
<sequence length="106" mass="12227">MTCSVLGPSQVERHEVRECAQRNTTKLMRGLEHKSYEEQLRDLGLFSLEKWELGGDFGAPYNHLKGGCSQVGISLFFQATSDQDQRKWTQDAPWEVQVGLWKEFLH</sequence>
<accession>A0ABQ9D2S0</accession>
<gene>
    <name evidence="1" type="ORF">WISP_87109</name>
</gene>
<reference evidence="1" key="1">
    <citation type="submission" date="2019-10" db="EMBL/GenBank/DDBJ databases">
        <authorList>
            <person name="Soares A.E.R."/>
            <person name="Aleixo A."/>
            <person name="Schneider P."/>
            <person name="Miyaki C.Y."/>
            <person name="Schneider M.P."/>
            <person name="Mello C."/>
            <person name="Vasconcelos A.T.R."/>
        </authorList>
    </citation>
    <scope>NUCLEOTIDE SEQUENCE</scope>
    <source>
        <tissue evidence="1">Muscle</tissue>
    </source>
</reference>
<comment type="caution">
    <text evidence="1">The sequence shown here is derived from an EMBL/GenBank/DDBJ whole genome shotgun (WGS) entry which is preliminary data.</text>
</comment>
<dbReference type="Proteomes" id="UP001145742">
    <property type="component" value="Unassembled WGS sequence"/>
</dbReference>
<organism evidence="1 2">
    <name type="scientific">Willisornis vidua</name>
    <name type="common">Xingu scale-backed antbird</name>
    <dbReference type="NCBI Taxonomy" id="1566151"/>
    <lineage>
        <taxon>Eukaryota</taxon>
        <taxon>Metazoa</taxon>
        <taxon>Chordata</taxon>
        <taxon>Craniata</taxon>
        <taxon>Vertebrata</taxon>
        <taxon>Euteleostomi</taxon>
        <taxon>Archelosauria</taxon>
        <taxon>Archosauria</taxon>
        <taxon>Dinosauria</taxon>
        <taxon>Saurischia</taxon>
        <taxon>Theropoda</taxon>
        <taxon>Coelurosauria</taxon>
        <taxon>Aves</taxon>
        <taxon>Neognathae</taxon>
        <taxon>Neoaves</taxon>
        <taxon>Telluraves</taxon>
        <taxon>Australaves</taxon>
        <taxon>Passeriformes</taxon>
        <taxon>Thamnophilidae</taxon>
        <taxon>Willisornis</taxon>
    </lineage>
</organism>
<dbReference type="EMBL" id="WHWB01034091">
    <property type="protein sequence ID" value="KAJ7413981.1"/>
    <property type="molecule type" value="Genomic_DNA"/>
</dbReference>
<evidence type="ECO:0000313" key="2">
    <source>
        <dbReference type="Proteomes" id="UP001145742"/>
    </source>
</evidence>
<protein>
    <submittedName>
        <fullName evidence="1">Uncharacterized protein</fullName>
    </submittedName>
</protein>
<keyword evidence="2" id="KW-1185">Reference proteome</keyword>
<name>A0ABQ9D2S0_9PASS</name>